<dbReference type="OrthoDB" id="770239at2759"/>
<comment type="caution">
    <text evidence="4">The sequence shown here is derived from an EMBL/GenBank/DDBJ whole genome shotgun (WGS) entry which is preliminary data.</text>
</comment>
<accession>A0A9W7I7I6</accession>
<dbReference type="Pfam" id="PF14309">
    <property type="entry name" value="DUF4378"/>
    <property type="match status" value="1"/>
</dbReference>
<organism evidence="4 5">
    <name type="scientific">Hibiscus trionum</name>
    <name type="common">Flower of an hour</name>
    <dbReference type="NCBI Taxonomy" id="183268"/>
    <lineage>
        <taxon>Eukaryota</taxon>
        <taxon>Viridiplantae</taxon>
        <taxon>Streptophyta</taxon>
        <taxon>Embryophyta</taxon>
        <taxon>Tracheophyta</taxon>
        <taxon>Spermatophyta</taxon>
        <taxon>Magnoliopsida</taxon>
        <taxon>eudicotyledons</taxon>
        <taxon>Gunneridae</taxon>
        <taxon>Pentapetalae</taxon>
        <taxon>rosids</taxon>
        <taxon>malvids</taxon>
        <taxon>Malvales</taxon>
        <taxon>Malvaceae</taxon>
        <taxon>Malvoideae</taxon>
        <taxon>Hibiscus</taxon>
    </lineage>
</organism>
<dbReference type="InterPro" id="IPR022212">
    <property type="entry name" value="DUF3741"/>
</dbReference>
<feature type="compositionally biased region" description="Basic and acidic residues" evidence="1">
    <location>
        <begin position="413"/>
        <end position="429"/>
    </location>
</feature>
<feature type="compositionally biased region" description="Low complexity" evidence="1">
    <location>
        <begin position="345"/>
        <end position="356"/>
    </location>
</feature>
<evidence type="ECO:0000259" key="2">
    <source>
        <dbReference type="Pfam" id="PF12552"/>
    </source>
</evidence>
<evidence type="ECO:0000313" key="5">
    <source>
        <dbReference type="Proteomes" id="UP001165190"/>
    </source>
</evidence>
<dbReference type="PANTHER" id="PTHR47212">
    <property type="entry name" value="ADHESIN-LIKE PROTEIN, PUTATIVE (DUF3741)-RELATED"/>
    <property type="match status" value="1"/>
</dbReference>
<keyword evidence="5" id="KW-1185">Reference proteome</keyword>
<dbReference type="Proteomes" id="UP001165190">
    <property type="component" value="Unassembled WGS sequence"/>
</dbReference>
<feature type="domain" description="DUF4378" evidence="3">
    <location>
        <begin position="762"/>
        <end position="909"/>
    </location>
</feature>
<proteinExistence type="predicted"/>
<feature type="domain" description="DUF3741" evidence="2">
    <location>
        <begin position="213"/>
        <end position="256"/>
    </location>
</feature>
<dbReference type="InterPro" id="IPR025486">
    <property type="entry name" value="DUF4378"/>
</dbReference>
<feature type="region of interest" description="Disordered" evidence="1">
    <location>
        <begin position="403"/>
        <end position="430"/>
    </location>
</feature>
<name>A0A9W7I7I6_HIBTR</name>
<dbReference type="PANTHER" id="PTHR47212:SF4">
    <property type="entry name" value="ADHESIN-LIKE PROTEIN, PUTATIVE (DUF3741)-RELATED"/>
    <property type="match status" value="1"/>
</dbReference>
<feature type="region of interest" description="Disordered" evidence="1">
    <location>
        <begin position="335"/>
        <end position="358"/>
    </location>
</feature>
<evidence type="ECO:0000259" key="3">
    <source>
        <dbReference type="Pfam" id="PF14309"/>
    </source>
</evidence>
<protein>
    <submittedName>
        <fullName evidence="4">TON1 Recruiting Motif 15</fullName>
    </submittedName>
</protein>
<dbReference type="AlphaFoldDB" id="A0A9W7I7I6"/>
<evidence type="ECO:0000256" key="1">
    <source>
        <dbReference type="SAM" id="MobiDB-lite"/>
    </source>
</evidence>
<reference evidence="4" key="1">
    <citation type="submission" date="2023-05" db="EMBL/GenBank/DDBJ databases">
        <title>Genome and transcriptome analyses reveal genes involved in the formation of fine ridges on petal epidermal cells in Hibiscus trionum.</title>
        <authorList>
            <person name="Koshimizu S."/>
            <person name="Masuda S."/>
            <person name="Ishii T."/>
            <person name="Shirasu K."/>
            <person name="Hoshino A."/>
            <person name="Arita M."/>
        </authorList>
    </citation>
    <scope>NUCLEOTIDE SEQUENCE</scope>
    <source>
        <strain evidence="4">Hamamatsu line</strain>
    </source>
</reference>
<dbReference type="EMBL" id="BSYR01000023">
    <property type="protein sequence ID" value="GMI89981.1"/>
    <property type="molecule type" value="Genomic_DNA"/>
</dbReference>
<gene>
    <name evidence="4" type="ORF">HRI_002667400</name>
</gene>
<evidence type="ECO:0000313" key="4">
    <source>
        <dbReference type="EMBL" id="GMI89981.1"/>
    </source>
</evidence>
<dbReference type="Pfam" id="PF12552">
    <property type="entry name" value="DUF3741"/>
    <property type="match status" value="1"/>
</dbReference>
<sequence>MAKRSDRVPLRYEKDQSSCMWGLISMLDFRHSRSTQRLLSIRRRGNENEVCVGNAESKLMSTCSAENCPRPLDGEEETTATDACKPSVKKLLEEEMTGEKVDKKEASNNEVEAKLFDSGRKKWNRKNKTCKKSSSNNLDMDVAEKVVSEGSCRYKPEQQTTSNHDIDNLMEEFFRKVHQKSINCVNHDQLEQSSKSYGLEERLSEAIELLVSHKLLNGNQLTEDGEVRASKEVMDALQISSLDEELFSKLVRYPNSLLLKYVQDSPDAHLKDEESSKPLAESNCSDMEYVDLRQRKETVNRKHRTLFRRKPKCQERDLWDGNKASQASNKIVNLKPGSTCMQTPETGSSTSSSSESHYIIGHGEPNEKVGSHFFLAEIKRKLKHAMGREHHRIPRDGMSERFTNEQQNSGESGVKEHIGMNSPTKDHFKTSMLKGSELGREYETTDLSRPRVSIYIEGRNHLSELLLNGEENVDLSSTQVQKTSDGILSLPEYNSSAVGSPGRYLEPSFITGSDKSQVGEHNQVNLVSNLSQMAEKIDSRLCSSGNKTCNEVEGDNAISDKLDTCENNDKEDPFFCSTKDEMSSVQHVICLIYDDNHEYQALFVFNLHQIYADSWSIVEATEIMVHEEIKLLDASSGTSDSSDTTDDKIVEIYEEQNPRCLKQDSSDMDQQPFSPLASPLNPSVTEKVECIESVTDIQEWSSPISVLQPIFTDDLISSASINSYSGETSLQPLRIRFGEQSSLATNRSNHMKACMDDKESIFEHIKAVLQASSFNWDELYIRSLSSDVLINPLLLDGVEYLPNQLCQDQSLLFDCINEVLVEFCGHYFGSPSISFVKPNIRPLPNMNNTIQEVSKGVYWHLLPMPLPLTLDLIVSKDLAKSGTWMDLQLDTGCIGVEIGEAIFEDIVEDAITSYIYESRECKYNVLPA</sequence>